<dbReference type="SUPFAM" id="SSF52266">
    <property type="entry name" value="SGNH hydrolase"/>
    <property type="match status" value="1"/>
</dbReference>
<evidence type="ECO:0000256" key="3">
    <source>
        <dbReference type="ARBA" id="ARBA00022801"/>
    </source>
</evidence>
<dbReference type="Pfam" id="PF03629">
    <property type="entry name" value="SASA"/>
    <property type="match status" value="1"/>
</dbReference>
<dbReference type="GO" id="GO:0005576">
    <property type="term" value="C:extracellular region"/>
    <property type="evidence" value="ECO:0007669"/>
    <property type="project" value="UniProtKB-SubCell"/>
</dbReference>
<comment type="caution">
    <text evidence="5">The sequence shown here is derived from an EMBL/GenBank/DDBJ whole genome shotgun (WGS) entry which is preliminary data.</text>
</comment>
<reference evidence="5 6" key="1">
    <citation type="submission" date="2018-04" db="EMBL/GenBank/DDBJ databases">
        <title>Genomic Encyclopedia of Archaeal and Bacterial Type Strains, Phase II (KMG-II): from individual species to whole genera.</title>
        <authorList>
            <person name="Goeker M."/>
        </authorList>
    </citation>
    <scope>NUCLEOTIDE SEQUENCE [LARGE SCALE GENOMIC DNA]</scope>
    <source>
        <strain evidence="5 6">DSM 28823</strain>
    </source>
</reference>
<dbReference type="InterPro" id="IPR011330">
    <property type="entry name" value="Glyco_hydro/deAcase_b/a-brl"/>
</dbReference>
<comment type="subcellular location">
    <subcellularLocation>
        <location evidence="1">Secreted</location>
    </subcellularLocation>
</comment>
<dbReference type="GO" id="GO:0016788">
    <property type="term" value="F:hydrolase activity, acting on ester bonds"/>
    <property type="evidence" value="ECO:0007669"/>
    <property type="project" value="UniProtKB-ARBA"/>
</dbReference>
<evidence type="ECO:0000259" key="4">
    <source>
        <dbReference type="PROSITE" id="PS51677"/>
    </source>
</evidence>
<gene>
    <name evidence="5" type="ORF">C8N47_12516</name>
</gene>
<protein>
    <submittedName>
        <fullName evidence="5">Polysaccharide deacetylase</fullName>
    </submittedName>
</protein>
<organism evidence="5 6">
    <name type="scientific">Mangrovibacterium marinum</name>
    <dbReference type="NCBI Taxonomy" id="1639118"/>
    <lineage>
        <taxon>Bacteria</taxon>
        <taxon>Pseudomonadati</taxon>
        <taxon>Bacteroidota</taxon>
        <taxon>Bacteroidia</taxon>
        <taxon>Marinilabiliales</taxon>
        <taxon>Prolixibacteraceae</taxon>
        <taxon>Mangrovibacterium</taxon>
    </lineage>
</organism>
<sequence>MFSKLNRMKKMDKKIILASLLLVVNLLVPAKLFAQKPAHVFITAGQSNTDGRVNNAELPGYIKQFATDTVDFKTGAYRYCQISQNRNDGHFESYFPKGRITEGLWTYDAVTYYLLEQALQEEFYVIKYAVGGTSIQYPNDTVKGRFWSANPAWLANTSSFEKGGKSLLKSFTESIDAAIDSTLSKLENGYTIDAFLWHQGESDDRYEEQYYENLKAVVAYVRNHLTAKTGQDYSALPFVFGSIPKSNRHFRQGIEEAQQRKAKEDPNAWLIDMSAQELQKDRTHFNARSAEYLGQKMYAVLDSIQYRNRPDFSVAKYKDDKSCAISYTFDDGTLEHYTLVFPKLKELGFEATFWVNGNTIDKAEKEGLVNKLPRISWAQLKEMADAGQEISNHGWAHKNLTKCTEEEARIEIEKNDSAIETRVGVRPVTYCYAGNRKNEMAIRLASENRVGTRISQQSLGGKASPEKLKAKIGSLLQDHSWWVTMTHGINEGYDIFKSDTILWNHLTEVKKLEDQIWVATFRDVAAYSTERDSIKLTTKAQGKKTYIIPSLSLDQRLFCQPLTMVVNKKGIENIRVKQDGKTIAVKIDRDKALFDFDPYGGEIQVKLK</sequence>
<keyword evidence="2" id="KW-0732">Signal</keyword>
<dbReference type="PANTHER" id="PTHR34216:SF3">
    <property type="entry name" value="POLY-BETA-1,6-N-ACETYL-D-GLUCOSAMINE N-DEACETYLASE"/>
    <property type="match status" value="1"/>
</dbReference>
<evidence type="ECO:0000256" key="1">
    <source>
        <dbReference type="ARBA" id="ARBA00004613"/>
    </source>
</evidence>
<dbReference type="GO" id="GO:0016810">
    <property type="term" value="F:hydrolase activity, acting on carbon-nitrogen (but not peptide) bonds"/>
    <property type="evidence" value="ECO:0007669"/>
    <property type="project" value="InterPro"/>
</dbReference>
<dbReference type="PANTHER" id="PTHR34216">
    <property type="match status" value="1"/>
</dbReference>
<dbReference type="InterPro" id="IPR051398">
    <property type="entry name" value="Polysacch_Deacetylase"/>
</dbReference>
<dbReference type="EMBL" id="QAAD01000025">
    <property type="protein sequence ID" value="PTN05919.1"/>
    <property type="molecule type" value="Genomic_DNA"/>
</dbReference>
<evidence type="ECO:0000313" key="6">
    <source>
        <dbReference type="Proteomes" id="UP000243525"/>
    </source>
</evidence>
<dbReference type="Proteomes" id="UP000243525">
    <property type="component" value="Unassembled WGS sequence"/>
</dbReference>
<dbReference type="Pfam" id="PF01522">
    <property type="entry name" value="Polysacc_deac_1"/>
    <property type="match status" value="1"/>
</dbReference>
<dbReference type="SUPFAM" id="SSF88713">
    <property type="entry name" value="Glycoside hydrolase/deacetylase"/>
    <property type="match status" value="1"/>
</dbReference>
<dbReference type="InterPro" id="IPR036514">
    <property type="entry name" value="SGNH_hydro_sf"/>
</dbReference>
<accession>A0A2T5BXQ5</accession>
<proteinExistence type="predicted"/>
<dbReference type="AlphaFoldDB" id="A0A2T5BXQ5"/>
<dbReference type="CDD" id="cd10918">
    <property type="entry name" value="CE4_NodB_like_5s_6s"/>
    <property type="match status" value="1"/>
</dbReference>
<keyword evidence="3" id="KW-0378">Hydrolase</keyword>
<evidence type="ECO:0000256" key="2">
    <source>
        <dbReference type="ARBA" id="ARBA00022729"/>
    </source>
</evidence>
<dbReference type="InterPro" id="IPR002509">
    <property type="entry name" value="NODB_dom"/>
</dbReference>
<evidence type="ECO:0000313" key="5">
    <source>
        <dbReference type="EMBL" id="PTN05919.1"/>
    </source>
</evidence>
<name>A0A2T5BXQ5_9BACT</name>
<dbReference type="InterPro" id="IPR005181">
    <property type="entry name" value="SASA"/>
</dbReference>
<dbReference type="PROSITE" id="PS51677">
    <property type="entry name" value="NODB"/>
    <property type="match status" value="1"/>
</dbReference>
<feature type="domain" description="NodB homology" evidence="4">
    <location>
        <begin position="323"/>
        <end position="608"/>
    </location>
</feature>
<keyword evidence="6" id="KW-1185">Reference proteome</keyword>
<dbReference type="GO" id="GO:0005975">
    <property type="term" value="P:carbohydrate metabolic process"/>
    <property type="evidence" value="ECO:0007669"/>
    <property type="project" value="InterPro"/>
</dbReference>
<dbReference type="Gene3D" id="3.20.20.370">
    <property type="entry name" value="Glycoside hydrolase/deacetylase"/>
    <property type="match status" value="1"/>
</dbReference>
<dbReference type="Gene3D" id="3.40.50.1110">
    <property type="entry name" value="SGNH hydrolase"/>
    <property type="match status" value="1"/>
</dbReference>